<dbReference type="PROSITE" id="PS51257">
    <property type="entry name" value="PROKAR_LIPOPROTEIN"/>
    <property type="match status" value="1"/>
</dbReference>
<accession>A0A0F5JC34</accession>
<name>A0A0F5JC34_9BACT</name>
<protein>
    <submittedName>
        <fullName evidence="1">Uncharacterized protein</fullName>
    </submittedName>
</protein>
<keyword evidence="2" id="KW-1185">Reference proteome</keyword>
<dbReference type="AlphaFoldDB" id="A0A0F5JC34"/>
<dbReference type="Proteomes" id="UP000033035">
    <property type="component" value="Unassembled WGS sequence"/>
</dbReference>
<dbReference type="HOGENOM" id="CLU_838994_0_0_10"/>
<evidence type="ECO:0000313" key="2">
    <source>
        <dbReference type="Proteomes" id="UP000033035"/>
    </source>
</evidence>
<dbReference type="SUPFAM" id="SSF50969">
    <property type="entry name" value="YVTN repeat-like/Quinoprotein amine dehydrogenase"/>
    <property type="match status" value="1"/>
</dbReference>
<proteinExistence type="predicted"/>
<dbReference type="InterPro" id="IPR011044">
    <property type="entry name" value="Quino_amine_DH_bsu"/>
</dbReference>
<evidence type="ECO:0000313" key="1">
    <source>
        <dbReference type="EMBL" id="KKB55050.1"/>
    </source>
</evidence>
<gene>
    <name evidence="1" type="ORF">HMPREF1536_02503</name>
</gene>
<reference evidence="1 2" key="1">
    <citation type="submission" date="2013-04" db="EMBL/GenBank/DDBJ databases">
        <title>The Genome Sequence of Parabacteroides gordonii DSM 23371.</title>
        <authorList>
            <consortium name="The Broad Institute Genomics Platform"/>
            <person name="Earl A."/>
            <person name="Ward D."/>
            <person name="Feldgarden M."/>
            <person name="Gevers D."/>
            <person name="Martens E."/>
            <person name="Sakamoto M."/>
            <person name="Benno Y."/>
            <person name="Suzuki N."/>
            <person name="Matsunaga N."/>
            <person name="Koshihara K."/>
            <person name="Seki M."/>
            <person name="Komiya H."/>
            <person name="Walker B."/>
            <person name="Young S."/>
            <person name="Zeng Q."/>
            <person name="Gargeya S."/>
            <person name="Fitzgerald M."/>
            <person name="Haas B."/>
            <person name="Abouelleil A."/>
            <person name="Allen A.W."/>
            <person name="Alvarado L."/>
            <person name="Arachchi H.M."/>
            <person name="Berlin A.M."/>
            <person name="Chapman S.B."/>
            <person name="Gainer-Dewar J."/>
            <person name="Goldberg J."/>
            <person name="Griggs A."/>
            <person name="Gujja S."/>
            <person name="Hansen M."/>
            <person name="Howarth C."/>
            <person name="Imamovic A."/>
            <person name="Ireland A."/>
            <person name="Larimer J."/>
            <person name="McCowan C."/>
            <person name="Murphy C."/>
            <person name="Pearson M."/>
            <person name="Poon T.W."/>
            <person name="Priest M."/>
            <person name="Roberts A."/>
            <person name="Saif S."/>
            <person name="Shea T."/>
            <person name="Sisk P."/>
            <person name="Sykes S."/>
            <person name="Wortman J."/>
            <person name="Nusbaum C."/>
            <person name="Birren B."/>
        </authorList>
    </citation>
    <scope>NUCLEOTIDE SEQUENCE [LARGE SCALE GENOMIC DNA]</scope>
    <source>
        <strain evidence="1 2">MS-1</strain>
    </source>
</reference>
<organism evidence="1 2">
    <name type="scientific">Parabacteroides gordonii MS-1 = DSM 23371</name>
    <dbReference type="NCBI Taxonomy" id="1203610"/>
    <lineage>
        <taxon>Bacteria</taxon>
        <taxon>Pseudomonadati</taxon>
        <taxon>Bacteroidota</taxon>
        <taxon>Bacteroidia</taxon>
        <taxon>Bacteroidales</taxon>
        <taxon>Tannerellaceae</taxon>
        <taxon>Parabacteroides</taxon>
    </lineage>
</organism>
<dbReference type="STRING" id="1203610.HMPREF1536_02503"/>
<dbReference type="PATRIC" id="fig|1203610.3.peg.2570"/>
<comment type="caution">
    <text evidence="1">The sequence shown here is derived from an EMBL/GenBank/DDBJ whole genome shotgun (WGS) entry which is preliminary data.</text>
</comment>
<sequence length="354" mass="40051">MNMKQSLFLLSILFLVVSCSGDRSKGSVKNHQIKTTITGELSGEIVFQGNSRHNYYDIAITDDYYAFMDYYSDTLLQVRNKEDFSLHQIELREKDTFVISSPHFTKYDFTCNKMKNGISVWDNDSHSLKQINLDATQAAPLVTVNSTSSFEFTPGDGCTNCCITPDKTYAVMFNPDRSQVFYSADKTGGLYKVPPYPVIKVPMIDDVRRRAFASDLVVNEEKGVIVAALRFIDSVNFYDLNGNMTDAISFADYYSIPVADITNKYMDAEHSKKCFIDICCSDQYVFCLFDGSTDFTGNSVIYVFDWDGKHKATLQADHNLRKIATEKSGKYLLALSPNEQGGRDVVRYNLKNKI</sequence>
<dbReference type="EMBL" id="AQHW01000015">
    <property type="protein sequence ID" value="KKB55050.1"/>
    <property type="molecule type" value="Genomic_DNA"/>
</dbReference>